<feature type="transmembrane region" description="Helical" evidence="6">
    <location>
        <begin position="267"/>
        <end position="289"/>
    </location>
</feature>
<dbReference type="CDD" id="cd13125">
    <property type="entry name" value="MATE_like_10"/>
    <property type="match status" value="1"/>
</dbReference>
<dbReference type="InterPro" id="IPR050833">
    <property type="entry name" value="Poly_Biosynth_Transport"/>
</dbReference>
<feature type="transmembrane region" description="Helical" evidence="6">
    <location>
        <begin position="43"/>
        <end position="71"/>
    </location>
</feature>
<evidence type="ECO:0000256" key="5">
    <source>
        <dbReference type="ARBA" id="ARBA00023136"/>
    </source>
</evidence>
<name>A0A368MX49_9FLAO</name>
<comment type="caution">
    <text evidence="7">The sequence shown here is derived from an EMBL/GenBank/DDBJ whole genome shotgun (WGS) entry which is preliminary data.</text>
</comment>
<keyword evidence="5 6" id="KW-0472">Membrane</keyword>
<keyword evidence="4 6" id="KW-1133">Transmembrane helix</keyword>
<dbReference type="InterPro" id="IPR044550">
    <property type="entry name" value="WzxE"/>
</dbReference>
<reference evidence="7 8" key="1">
    <citation type="submission" date="2018-07" db="EMBL/GenBank/DDBJ databases">
        <title>Chryseobacterium lacus sp. nov., isolated from lake water.</title>
        <authorList>
            <person name="Li C.-M."/>
        </authorList>
    </citation>
    <scope>NUCLEOTIDE SEQUENCE [LARGE SCALE GENOMIC DNA]</scope>
    <source>
        <strain evidence="7 8">YLOS41</strain>
    </source>
</reference>
<dbReference type="AlphaFoldDB" id="A0A368MX49"/>
<feature type="transmembrane region" description="Helical" evidence="6">
    <location>
        <begin position="431"/>
        <end position="449"/>
    </location>
</feature>
<keyword evidence="2" id="KW-1003">Cell membrane</keyword>
<keyword evidence="3 6" id="KW-0812">Transmembrane</keyword>
<sequence>MSENQSSYRQIMKATSIFGGVQVFNILIQIIRSKVVAVLLGPTGIGILGLLQTTVALIGAATNFGLGTSAVRDISAQHASGDQDKVKEILSVFRMLALGTGILGMLVTLVLSPWLSQITFGNEEFTWAFRVLSITLLVSQLAAAQTAILQGLRRIQLMAKASIYSSALGLLITLPFYYFFSIKGIVPALLLTSGVIFSVQFFYVKKVNISTYWLPYRKAIRLGKPMLKLGFMLSLSGIIVVASSYLVRVFIVRYGNLSEAGLYNAGFSIITVYVGMVFTAMSTDYFPRLSAVNMEMEKYNELINQQSETAFLILSPLICVFLIFINWAIILLYSNQFLPITEMVHYAILGIYFKALSWSMAFLILAKGDSKAFFWNELVANLYLLMFNCAGYYWDGLRGLGLSFLIGYLLYFLQIYFFIKFKYNFSYNKKMAIIFLMQLPLGIICFFVYYCLQGLWMYILGSFLIFISGGFSFYEMNKSMNLVQSIQSKFRKNEKNIDV</sequence>
<evidence type="ECO:0000256" key="3">
    <source>
        <dbReference type="ARBA" id="ARBA00022692"/>
    </source>
</evidence>
<keyword evidence="8" id="KW-1185">Reference proteome</keyword>
<dbReference type="GO" id="GO:0005886">
    <property type="term" value="C:plasma membrane"/>
    <property type="evidence" value="ECO:0007669"/>
    <property type="project" value="UniProtKB-SubCell"/>
</dbReference>
<evidence type="ECO:0000256" key="2">
    <source>
        <dbReference type="ARBA" id="ARBA00022475"/>
    </source>
</evidence>
<dbReference type="Pfam" id="PF13440">
    <property type="entry name" value="Polysacc_synt_3"/>
    <property type="match status" value="1"/>
</dbReference>
<evidence type="ECO:0000256" key="4">
    <source>
        <dbReference type="ARBA" id="ARBA00022989"/>
    </source>
</evidence>
<dbReference type="EMBL" id="QPIE01000005">
    <property type="protein sequence ID" value="RCU42596.1"/>
    <property type="molecule type" value="Genomic_DNA"/>
</dbReference>
<feature type="transmembrane region" description="Helical" evidence="6">
    <location>
        <begin position="127"/>
        <end position="149"/>
    </location>
</feature>
<comment type="subcellular location">
    <subcellularLocation>
        <location evidence="1">Cell membrane</location>
        <topology evidence="1">Multi-pass membrane protein</topology>
    </subcellularLocation>
</comment>
<feature type="transmembrane region" description="Helical" evidence="6">
    <location>
        <begin position="12"/>
        <end position="31"/>
    </location>
</feature>
<evidence type="ECO:0000313" key="8">
    <source>
        <dbReference type="Proteomes" id="UP000252172"/>
    </source>
</evidence>
<feature type="transmembrane region" description="Helical" evidence="6">
    <location>
        <begin position="310"/>
        <end position="333"/>
    </location>
</feature>
<dbReference type="Proteomes" id="UP000252172">
    <property type="component" value="Unassembled WGS sequence"/>
</dbReference>
<feature type="transmembrane region" description="Helical" evidence="6">
    <location>
        <begin position="185"/>
        <end position="204"/>
    </location>
</feature>
<proteinExistence type="predicted"/>
<protein>
    <submittedName>
        <fullName evidence="7">O-antigen translocase</fullName>
    </submittedName>
</protein>
<dbReference type="PANTHER" id="PTHR30250">
    <property type="entry name" value="PST FAMILY PREDICTED COLANIC ACID TRANSPORTER"/>
    <property type="match status" value="1"/>
</dbReference>
<dbReference type="GO" id="GO:0009246">
    <property type="term" value="P:enterobacterial common antigen biosynthetic process"/>
    <property type="evidence" value="ECO:0007669"/>
    <property type="project" value="InterPro"/>
</dbReference>
<gene>
    <name evidence="7" type="ORF">DQ356_07150</name>
</gene>
<accession>A0A368MX49</accession>
<dbReference type="OrthoDB" id="9769862at2"/>
<feature type="transmembrane region" description="Helical" evidence="6">
    <location>
        <begin position="400"/>
        <end position="419"/>
    </location>
</feature>
<feature type="transmembrane region" description="Helical" evidence="6">
    <location>
        <begin position="373"/>
        <end position="394"/>
    </location>
</feature>
<feature type="transmembrane region" description="Helical" evidence="6">
    <location>
        <begin position="455"/>
        <end position="474"/>
    </location>
</feature>
<dbReference type="PANTHER" id="PTHR30250:SF11">
    <property type="entry name" value="O-ANTIGEN TRANSPORTER-RELATED"/>
    <property type="match status" value="1"/>
</dbReference>
<organism evidence="7 8">
    <name type="scientific">Chryseobacterium lacus</name>
    <dbReference type="NCBI Taxonomy" id="2058346"/>
    <lineage>
        <taxon>Bacteria</taxon>
        <taxon>Pseudomonadati</taxon>
        <taxon>Bacteroidota</taxon>
        <taxon>Flavobacteriia</taxon>
        <taxon>Flavobacteriales</taxon>
        <taxon>Weeksellaceae</taxon>
        <taxon>Chryseobacterium group</taxon>
        <taxon>Chryseobacterium</taxon>
    </lineage>
</organism>
<evidence type="ECO:0000313" key="7">
    <source>
        <dbReference type="EMBL" id="RCU42596.1"/>
    </source>
</evidence>
<evidence type="ECO:0000256" key="6">
    <source>
        <dbReference type="SAM" id="Phobius"/>
    </source>
</evidence>
<evidence type="ECO:0000256" key="1">
    <source>
        <dbReference type="ARBA" id="ARBA00004651"/>
    </source>
</evidence>
<feature type="transmembrane region" description="Helical" evidence="6">
    <location>
        <begin position="161"/>
        <end position="179"/>
    </location>
</feature>
<feature type="transmembrane region" description="Helical" evidence="6">
    <location>
        <begin position="345"/>
        <end position="366"/>
    </location>
</feature>
<feature type="transmembrane region" description="Helical" evidence="6">
    <location>
        <begin position="92"/>
        <end position="115"/>
    </location>
</feature>
<feature type="transmembrane region" description="Helical" evidence="6">
    <location>
        <begin position="225"/>
        <end position="247"/>
    </location>
</feature>